<dbReference type="EMBL" id="JAUEDM010000003">
    <property type="protein sequence ID" value="KAK3322540.1"/>
    <property type="molecule type" value="Genomic_DNA"/>
</dbReference>
<evidence type="ECO:0000313" key="3">
    <source>
        <dbReference type="Proteomes" id="UP001283341"/>
    </source>
</evidence>
<dbReference type="AlphaFoldDB" id="A0AAE0ICG2"/>
<feature type="compositionally biased region" description="Basic and acidic residues" evidence="1">
    <location>
        <begin position="55"/>
        <end position="64"/>
    </location>
</feature>
<sequence length="212" mass="22800">MLPHYNPVSPAWRIAARGKDHCVIALPHSWTVRRSTTGRARGPCWRGGFRSSSSTREESPREKNLPSRVVLIGDLHAASAQMASIGFCRGCRVWTPREIGVRLGFFSLRARSTVNERTAVSKCPGPDDKAVAQLQRKRTNGATPAAVRPKGGDPERHDSQIGGSGSDAEKKASLYQSLPIDPFPVASPLLAFGNCSAICSVSNLSPSMPLAN</sequence>
<reference evidence="2" key="1">
    <citation type="journal article" date="2023" name="Mol. Phylogenet. Evol.">
        <title>Genome-scale phylogeny and comparative genomics of the fungal order Sordariales.</title>
        <authorList>
            <person name="Hensen N."/>
            <person name="Bonometti L."/>
            <person name="Westerberg I."/>
            <person name="Brannstrom I.O."/>
            <person name="Guillou S."/>
            <person name="Cros-Aarteil S."/>
            <person name="Calhoun S."/>
            <person name="Haridas S."/>
            <person name="Kuo A."/>
            <person name="Mondo S."/>
            <person name="Pangilinan J."/>
            <person name="Riley R."/>
            <person name="LaButti K."/>
            <person name="Andreopoulos B."/>
            <person name="Lipzen A."/>
            <person name="Chen C."/>
            <person name="Yan M."/>
            <person name="Daum C."/>
            <person name="Ng V."/>
            <person name="Clum A."/>
            <person name="Steindorff A."/>
            <person name="Ohm R.A."/>
            <person name="Martin F."/>
            <person name="Silar P."/>
            <person name="Natvig D.O."/>
            <person name="Lalanne C."/>
            <person name="Gautier V."/>
            <person name="Ament-Velasquez S.L."/>
            <person name="Kruys A."/>
            <person name="Hutchinson M.I."/>
            <person name="Powell A.J."/>
            <person name="Barry K."/>
            <person name="Miller A.N."/>
            <person name="Grigoriev I.V."/>
            <person name="Debuchy R."/>
            <person name="Gladieux P."/>
            <person name="Hiltunen Thoren M."/>
            <person name="Johannesson H."/>
        </authorList>
    </citation>
    <scope>NUCLEOTIDE SEQUENCE</scope>
    <source>
        <strain evidence="2">CBS 118394</strain>
    </source>
</reference>
<accession>A0AAE0ICG2</accession>
<feature type="region of interest" description="Disordered" evidence="1">
    <location>
        <begin position="135"/>
        <end position="168"/>
    </location>
</feature>
<reference evidence="2" key="2">
    <citation type="submission" date="2023-06" db="EMBL/GenBank/DDBJ databases">
        <authorList>
            <consortium name="Lawrence Berkeley National Laboratory"/>
            <person name="Haridas S."/>
            <person name="Hensen N."/>
            <person name="Bonometti L."/>
            <person name="Westerberg I."/>
            <person name="Brannstrom I.O."/>
            <person name="Guillou S."/>
            <person name="Cros-Aarteil S."/>
            <person name="Calhoun S."/>
            <person name="Kuo A."/>
            <person name="Mondo S."/>
            <person name="Pangilinan J."/>
            <person name="Riley R."/>
            <person name="Labutti K."/>
            <person name="Andreopoulos B."/>
            <person name="Lipzen A."/>
            <person name="Chen C."/>
            <person name="Yanf M."/>
            <person name="Daum C."/>
            <person name="Ng V."/>
            <person name="Clum A."/>
            <person name="Steindorff A."/>
            <person name="Ohm R."/>
            <person name="Martin F."/>
            <person name="Silar P."/>
            <person name="Natvig D."/>
            <person name="Lalanne C."/>
            <person name="Gautier V."/>
            <person name="Ament-Velasquez S.L."/>
            <person name="Kruys A."/>
            <person name="Hutchinson M.I."/>
            <person name="Powell A.J."/>
            <person name="Barry K."/>
            <person name="Miller A.N."/>
            <person name="Grigoriev I.V."/>
            <person name="Debuchy R."/>
            <person name="Gladieux P."/>
            <person name="Thoren M.H."/>
            <person name="Johannesson H."/>
        </authorList>
    </citation>
    <scope>NUCLEOTIDE SEQUENCE</scope>
    <source>
        <strain evidence="2">CBS 118394</strain>
    </source>
</reference>
<feature type="compositionally biased region" description="Basic and acidic residues" evidence="1">
    <location>
        <begin position="150"/>
        <end position="159"/>
    </location>
</feature>
<organism evidence="2 3">
    <name type="scientific">Apodospora peruviana</name>
    <dbReference type="NCBI Taxonomy" id="516989"/>
    <lineage>
        <taxon>Eukaryota</taxon>
        <taxon>Fungi</taxon>
        <taxon>Dikarya</taxon>
        <taxon>Ascomycota</taxon>
        <taxon>Pezizomycotina</taxon>
        <taxon>Sordariomycetes</taxon>
        <taxon>Sordariomycetidae</taxon>
        <taxon>Sordariales</taxon>
        <taxon>Lasiosphaeriaceae</taxon>
        <taxon>Apodospora</taxon>
    </lineage>
</organism>
<name>A0AAE0ICG2_9PEZI</name>
<gene>
    <name evidence="2" type="ORF">B0H66DRAFT_207691</name>
</gene>
<proteinExistence type="predicted"/>
<feature type="region of interest" description="Disordered" evidence="1">
    <location>
        <begin position="37"/>
        <end position="64"/>
    </location>
</feature>
<keyword evidence="3" id="KW-1185">Reference proteome</keyword>
<dbReference type="Proteomes" id="UP001283341">
    <property type="component" value="Unassembled WGS sequence"/>
</dbReference>
<evidence type="ECO:0000256" key="1">
    <source>
        <dbReference type="SAM" id="MobiDB-lite"/>
    </source>
</evidence>
<comment type="caution">
    <text evidence="2">The sequence shown here is derived from an EMBL/GenBank/DDBJ whole genome shotgun (WGS) entry which is preliminary data.</text>
</comment>
<evidence type="ECO:0000313" key="2">
    <source>
        <dbReference type="EMBL" id="KAK3322540.1"/>
    </source>
</evidence>
<protein>
    <submittedName>
        <fullName evidence="2">Uncharacterized protein</fullName>
    </submittedName>
</protein>